<dbReference type="SMART" id="SM00028">
    <property type="entry name" value="TPR"/>
    <property type="match status" value="12"/>
</dbReference>
<dbReference type="SUPFAM" id="SSF52151">
    <property type="entry name" value="FabD/lysophospholipase-like"/>
    <property type="match status" value="1"/>
</dbReference>
<dbReference type="SUPFAM" id="SSF52540">
    <property type="entry name" value="P-loop containing nucleoside triphosphate hydrolases"/>
    <property type="match status" value="1"/>
</dbReference>
<dbReference type="PANTHER" id="PTHR46082:SF6">
    <property type="entry name" value="AAA+ ATPASE DOMAIN-CONTAINING PROTEIN-RELATED"/>
    <property type="match status" value="1"/>
</dbReference>
<keyword evidence="1" id="KW-0802">TPR repeat</keyword>
<proteinExistence type="predicted"/>
<dbReference type="InterPro" id="IPR019734">
    <property type="entry name" value="TPR_rpt"/>
</dbReference>
<dbReference type="InterPro" id="IPR011990">
    <property type="entry name" value="TPR-like_helical_dom_sf"/>
</dbReference>
<accession>A0A0C3B2F3</accession>
<organism evidence="3 4">
    <name type="scientific">Serendipita vermifera MAFF 305830</name>
    <dbReference type="NCBI Taxonomy" id="933852"/>
    <lineage>
        <taxon>Eukaryota</taxon>
        <taxon>Fungi</taxon>
        <taxon>Dikarya</taxon>
        <taxon>Basidiomycota</taxon>
        <taxon>Agaricomycotina</taxon>
        <taxon>Agaricomycetes</taxon>
        <taxon>Sebacinales</taxon>
        <taxon>Serendipitaceae</taxon>
        <taxon>Serendipita</taxon>
    </lineage>
</organism>
<evidence type="ECO:0000256" key="1">
    <source>
        <dbReference type="PROSITE-ProRule" id="PRU00339"/>
    </source>
</evidence>
<dbReference type="Pfam" id="PF13374">
    <property type="entry name" value="TPR_10"/>
    <property type="match status" value="1"/>
</dbReference>
<dbReference type="InterPro" id="IPR053137">
    <property type="entry name" value="NLR-like"/>
</dbReference>
<dbReference type="OrthoDB" id="771227at2759"/>
<reference evidence="4" key="2">
    <citation type="submission" date="2015-01" db="EMBL/GenBank/DDBJ databases">
        <title>Evolutionary Origins and Diversification of the Mycorrhizal Mutualists.</title>
        <authorList>
            <consortium name="DOE Joint Genome Institute"/>
            <consortium name="Mycorrhizal Genomics Consortium"/>
            <person name="Kohler A."/>
            <person name="Kuo A."/>
            <person name="Nagy L.G."/>
            <person name="Floudas D."/>
            <person name="Copeland A."/>
            <person name="Barry K.W."/>
            <person name="Cichocki N."/>
            <person name="Veneault-Fourrey C."/>
            <person name="LaButti K."/>
            <person name="Lindquist E.A."/>
            <person name="Lipzen A."/>
            <person name="Lundell T."/>
            <person name="Morin E."/>
            <person name="Murat C."/>
            <person name="Riley R."/>
            <person name="Ohm R."/>
            <person name="Sun H."/>
            <person name="Tunlid A."/>
            <person name="Henrissat B."/>
            <person name="Grigoriev I.V."/>
            <person name="Hibbett D.S."/>
            <person name="Martin F."/>
        </authorList>
    </citation>
    <scope>NUCLEOTIDE SEQUENCE [LARGE SCALE GENOMIC DNA]</scope>
    <source>
        <strain evidence="4">MAFF 305830</strain>
    </source>
</reference>
<gene>
    <name evidence="3" type="ORF">M408DRAFT_327911</name>
</gene>
<dbReference type="EMBL" id="KN824283">
    <property type="protein sequence ID" value="KIM31005.1"/>
    <property type="molecule type" value="Genomic_DNA"/>
</dbReference>
<evidence type="ECO:0000313" key="4">
    <source>
        <dbReference type="Proteomes" id="UP000054097"/>
    </source>
</evidence>
<dbReference type="Gene3D" id="3.40.1090.10">
    <property type="entry name" value="Cytosolic phospholipase A2 catalytic domain"/>
    <property type="match status" value="1"/>
</dbReference>
<dbReference type="Proteomes" id="UP000054097">
    <property type="component" value="Unassembled WGS sequence"/>
</dbReference>
<reference evidence="3 4" key="1">
    <citation type="submission" date="2014-04" db="EMBL/GenBank/DDBJ databases">
        <authorList>
            <consortium name="DOE Joint Genome Institute"/>
            <person name="Kuo A."/>
            <person name="Zuccaro A."/>
            <person name="Kohler A."/>
            <person name="Nagy L.G."/>
            <person name="Floudas D."/>
            <person name="Copeland A."/>
            <person name="Barry K.W."/>
            <person name="Cichocki N."/>
            <person name="Veneault-Fourrey C."/>
            <person name="LaButti K."/>
            <person name="Lindquist E.A."/>
            <person name="Lipzen A."/>
            <person name="Lundell T."/>
            <person name="Morin E."/>
            <person name="Murat C."/>
            <person name="Sun H."/>
            <person name="Tunlid A."/>
            <person name="Henrissat B."/>
            <person name="Grigoriev I.V."/>
            <person name="Hibbett D.S."/>
            <person name="Martin F."/>
            <person name="Nordberg H.P."/>
            <person name="Cantor M.N."/>
            <person name="Hua S.X."/>
        </authorList>
    </citation>
    <scope>NUCLEOTIDE SEQUENCE [LARGE SCALE GENOMIC DNA]</scope>
    <source>
        <strain evidence="3 4">MAFF 305830</strain>
    </source>
</reference>
<dbReference type="Gene3D" id="3.40.50.300">
    <property type="entry name" value="P-loop containing nucleotide triphosphate hydrolases"/>
    <property type="match status" value="1"/>
</dbReference>
<dbReference type="STRING" id="933852.A0A0C3B2F3"/>
<evidence type="ECO:0000259" key="2">
    <source>
        <dbReference type="Pfam" id="PF00931"/>
    </source>
</evidence>
<dbReference type="SUPFAM" id="SSF48452">
    <property type="entry name" value="TPR-like"/>
    <property type="match status" value="4"/>
</dbReference>
<dbReference type="InterPro" id="IPR027417">
    <property type="entry name" value="P-loop_NTPase"/>
</dbReference>
<evidence type="ECO:0000313" key="3">
    <source>
        <dbReference type="EMBL" id="KIM31005.1"/>
    </source>
</evidence>
<name>A0A0C3B2F3_SERVB</name>
<dbReference type="Pfam" id="PF00931">
    <property type="entry name" value="NB-ARC"/>
    <property type="match status" value="1"/>
</dbReference>
<keyword evidence="4" id="KW-1185">Reference proteome</keyword>
<sequence>MKLLDPNDRSSGCKLAVPISYKNNAGSQCTLYNFHIRSEPPINMTITEALLATLAMPPLMNPIAVRKDASTYEYISGDLALSNPTRKIIAEAKDAFGSEALVAWVFNIGCGRPGVISTPQGTEVAGWSQFLEMLLKDSERRAEEFQRQVGHLGLFQRLSVAAGLEEASKAALSSPEQVLAYAQGYLDDVSVREKLELCVDALKTRLGISSLEQLNHSGGGFLASPSLPLLAETFVMRDEPWRFIEESILGPQNAEIENQRILVVTGMGGCGKTQLIVKFMHVYQTRFSLRLFIDGSSKSRIRSEIVRNIRSLGSEHSQKTFDDCLIFLAQSSPSGPRLIVYDNVDDPELDILSLLPKGRGCRIIITSRNHAIGEVSRSFHLELDVMSKEESVELLLHPPSGSLDSIEHARKIAEFLGHLPIALTQARSYIYQTRCSQAEYLEILEQSRAELLAEPIKYQRDMRYQSTDAAFDASFKKLAFRDQQLLFLLSFFHWNNWPLHLVVIAAKDSFAGHHFEYTEHGEETYTGKALLESIFLHDSRWSPVKFNQTMLSLQSYSLVTIRPGIDTRLLQMHPLIHTWVQSRIPELERFRYQSAAVLLLVLGARVEHTPLVQYLPSHVTHFYPIWNQLHINNAAAFGHIMQEGGLFKGALSLRERIFTKLRSDIFDKPSDSPMFHVSMSLIETYDSLGQFDKAKAAGEQLLRSTKEIFGERHPDTIRVSSQLGGIYHSLGRLDDALQIEEQVLQLSKEIRGDHHPDIIIASINLALTYHDLGRLKDALQLQEQVLQLSKEIRGDRHPNTINVMGGLATTYNDLGRLSDALQLQEQVLHLRKEILGDRHPDTIGASSDLALTYIDLGRLGDALQLQEQVLRLRKEILGDRHPDTIVASSNLANTYGNLGRLDDALILQEQVLHLRKEILGDRHPDTISASTNLAVVYSNLGRLDDALHLREQVLQLSKEILGENHPDTIVASGNLASTFQNLGRLDDARQLREQVLQLRKEILGDRHPDTINASSYLAITYRTLGRLDDALPLQEQMLQLSKEIRGDRHPDTITASSSLANTYRELGRLDETLQLEEQVLRLRKEILGDHHPDTIGILSNLAITYRELGRLDDALHLKEQALQLSKETLGDRHPDTIGASSDLAVIYTDLGRLEDALPLQKHVLQLRKEILGDRHPDTIDALRDLGMTLKEMGKWDQVIKLQDEVLSTTGELETQDPKVIQAMIDLSIPHREVQILSRSSRLLDDAEVAINETGGDTHPLYPSCQSARALLQDCIDQNKSASYSRPKWARRLLGRLRVRTSSSS</sequence>
<dbReference type="Gene3D" id="1.25.40.10">
    <property type="entry name" value="Tetratricopeptide repeat domain"/>
    <property type="match status" value="3"/>
</dbReference>
<protein>
    <recommendedName>
        <fullName evidence="2">NB-ARC domain-containing protein</fullName>
    </recommendedName>
</protein>
<dbReference type="NCBIfam" id="NF040586">
    <property type="entry name" value="FxSxx_TPR"/>
    <property type="match status" value="1"/>
</dbReference>
<feature type="domain" description="NB-ARC" evidence="2">
    <location>
        <begin position="257"/>
        <end position="395"/>
    </location>
</feature>
<dbReference type="InterPro" id="IPR002182">
    <property type="entry name" value="NB-ARC"/>
</dbReference>
<dbReference type="Pfam" id="PF13424">
    <property type="entry name" value="TPR_12"/>
    <property type="match status" value="6"/>
</dbReference>
<dbReference type="PANTHER" id="PTHR46082">
    <property type="entry name" value="ATP/GTP-BINDING PROTEIN-RELATED"/>
    <property type="match status" value="1"/>
</dbReference>
<dbReference type="HOGENOM" id="CLU_000288_125_6_1"/>
<dbReference type="InterPro" id="IPR016035">
    <property type="entry name" value="Acyl_Trfase/lysoPLipase"/>
</dbReference>
<dbReference type="PROSITE" id="PS50005">
    <property type="entry name" value="TPR"/>
    <property type="match status" value="1"/>
</dbReference>
<dbReference type="GO" id="GO:0043531">
    <property type="term" value="F:ADP binding"/>
    <property type="evidence" value="ECO:0007669"/>
    <property type="project" value="InterPro"/>
</dbReference>
<feature type="repeat" description="TPR" evidence="1">
    <location>
        <begin position="1095"/>
        <end position="1128"/>
    </location>
</feature>